<reference evidence="2" key="1">
    <citation type="submission" date="2022-01" db="EMBL/GenBank/DDBJ databases">
        <authorList>
            <person name="Jo J.-H."/>
            <person name="Im W.-T."/>
        </authorList>
    </citation>
    <scope>NUCLEOTIDE SEQUENCE</scope>
    <source>
        <strain evidence="2">NA20</strain>
    </source>
</reference>
<feature type="signal peptide" evidence="1">
    <location>
        <begin position="1"/>
        <end position="18"/>
    </location>
</feature>
<name>A0ABS9KYT3_9BACT</name>
<dbReference type="RefSeq" id="WP_237876100.1">
    <property type="nucleotide sequence ID" value="NZ_JAKLTR010000020.1"/>
</dbReference>
<dbReference type="InterPro" id="IPR019619">
    <property type="entry name" value="DUF2490"/>
</dbReference>
<proteinExistence type="predicted"/>
<dbReference type="Pfam" id="PF10677">
    <property type="entry name" value="DUF2490"/>
    <property type="match status" value="1"/>
</dbReference>
<organism evidence="2 3">
    <name type="scientific">Terrimonas ginsenosidimutans</name>
    <dbReference type="NCBI Taxonomy" id="2908004"/>
    <lineage>
        <taxon>Bacteria</taxon>
        <taxon>Pseudomonadati</taxon>
        <taxon>Bacteroidota</taxon>
        <taxon>Chitinophagia</taxon>
        <taxon>Chitinophagales</taxon>
        <taxon>Chitinophagaceae</taxon>
        <taxon>Terrimonas</taxon>
    </lineage>
</organism>
<evidence type="ECO:0000256" key="1">
    <source>
        <dbReference type="SAM" id="SignalP"/>
    </source>
</evidence>
<comment type="caution">
    <text evidence="2">The sequence shown here is derived from an EMBL/GenBank/DDBJ whole genome shotgun (WGS) entry which is preliminary data.</text>
</comment>
<gene>
    <name evidence="2" type="ORF">LZZ85_24025</name>
</gene>
<evidence type="ECO:0000313" key="2">
    <source>
        <dbReference type="EMBL" id="MCG2617387.1"/>
    </source>
</evidence>
<sequence>MRIWLLTILALSTGSLCAQRSHFGSWNVITTRVTLSEKWGFYNELQLRSQSFYNDHFYHEVKGGVSYALNKNFVVLLGLGDYQTYSDGGNFVKPISAHETRLWQQLTMNHYLERIKFEHRYRIEQRWFTTGFRQRYRYRLNTAVPINNTKIGPKTFFLGSFNELFLTNKAPYFERNRFFVGGGYQISKHFTIQPGYVYQYDYRNNAGLGKHFFQLTLTIDVNADKSPNERIPGNLD</sequence>
<accession>A0ABS9KYT3</accession>
<dbReference type="Proteomes" id="UP001165367">
    <property type="component" value="Unassembled WGS sequence"/>
</dbReference>
<feature type="chain" id="PRO_5047370846" evidence="1">
    <location>
        <begin position="19"/>
        <end position="236"/>
    </location>
</feature>
<protein>
    <submittedName>
        <fullName evidence="2">DUF2490 domain-containing protein</fullName>
    </submittedName>
</protein>
<keyword evidence="3" id="KW-1185">Reference proteome</keyword>
<evidence type="ECO:0000313" key="3">
    <source>
        <dbReference type="Proteomes" id="UP001165367"/>
    </source>
</evidence>
<keyword evidence="1" id="KW-0732">Signal</keyword>
<dbReference type="EMBL" id="JAKLTR010000020">
    <property type="protein sequence ID" value="MCG2617387.1"/>
    <property type="molecule type" value="Genomic_DNA"/>
</dbReference>